<sequence>MQSKQNVNGIVRVIIRFTDSDTKNKQEKHIEQSDSEQTPSLIDMVSCLESLLRQIQINNSHKQVIQIPKVLQSLITLVTFRLGTHLREQTDLLRLQVRRQNQSELVNVGFGRMMIITFCTAGGAGEEKDEEIYNGLYHIFCFLKELYEGRNDVWLPSFQPLPLLARVSLEQIEEEGAIEEIEEQMKNNGFDGYIKGQAKMSKLRH</sequence>
<dbReference type="EMBL" id="SNRW01002745">
    <property type="protein sequence ID" value="KAA6391839.1"/>
    <property type="molecule type" value="Genomic_DNA"/>
</dbReference>
<dbReference type="Proteomes" id="UP000324800">
    <property type="component" value="Unassembled WGS sequence"/>
</dbReference>
<organism evidence="1 2">
    <name type="scientific">Streblomastix strix</name>
    <dbReference type="NCBI Taxonomy" id="222440"/>
    <lineage>
        <taxon>Eukaryota</taxon>
        <taxon>Metamonada</taxon>
        <taxon>Preaxostyla</taxon>
        <taxon>Oxymonadida</taxon>
        <taxon>Streblomastigidae</taxon>
        <taxon>Streblomastix</taxon>
    </lineage>
</organism>
<evidence type="ECO:0000313" key="1">
    <source>
        <dbReference type="EMBL" id="KAA6391839.1"/>
    </source>
</evidence>
<comment type="caution">
    <text evidence="1">The sequence shown here is derived from an EMBL/GenBank/DDBJ whole genome shotgun (WGS) entry which is preliminary data.</text>
</comment>
<gene>
    <name evidence="1" type="ORF">EZS28_012632</name>
</gene>
<reference evidence="1 2" key="1">
    <citation type="submission" date="2019-03" db="EMBL/GenBank/DDBJ databases">
        <title>Single cell metagenomics reveals metabolic interactions within the superorganism composed of flagellate Streblomastix strix and complex community of Bacteroidetes bacteria on its surface.</title>
        <authorList>
            <person name="Treitli S.C."/>
            <person name="Kolisko M."/>
            <person name="Husnik F."/>
            <person name="Keeling P."/>
            <person name="Hampl V."/>
        </authorList>
    </citation>
    <scope>NUCLEOTIDE SEQUENCE [LARGE SCALE GENOMIC DNA]</scope>
    <source>
        <strain evidence="1">ST1C</strain>
    </source>
</reference>
<name>A0A5J4WBU2_9EUKA</name>
<evidence type="ECO:0000313" key="2">
    <source>
        <dbReference type="Proteomes" id="UP000324800"/>
    </source>
</evidence>
<proteinExistence type="predicted"/>
<dbReference type="AlphaFoldDB" id="A0A5J4WBU2"/>
<accession>A0A5J4WBU2</accession>
<protein>
    <submittedName>
        <fullName evidence="1">Uncharacterized protein</fullName>
    </submittedName>
</protein>